<dbReference type="AlphaFoldDB" id="J0WZL0"/>
<protein>
    <recommendedName>
        <fullName evidence="1">Bacterial SCP orthologue domain-containing protein</fullName>
    </recommendedName>
</protein>
<keyword evidence="3" id="KW-1185">Reference proteome</keyword>
<evidence type="ECO:0000313" key="3">
    <source>
        <dbReference type="Proteomes" id="UP000006415"/>
    </source>
</evidence>
<dbReference type="Pfam" id="PF17844">
    <property type="entry name" value="SCP_3"/>
    <property type="match status" value="1"/>
</dbReference>
<accession>J0WZL0</accession>
<sequence>MWHNRNMAVIKDSDILAGEHALRTWKNEASRQAGQSAAGIGIAPQLPRKDYAMAVRYSLFLMEKLAPGPGVELRIAPYAAVKILEGPKSDPHNLTPPDVIELEPAVWLRMACGFTTWQEEKDAGHISAVGVRDDLSRFLPLPL</sequence>
<evidence type="ECO:0000259" key="1">
    <source>
        <dbReference type="Pfam" id="PF17844"/>
    </source>
</evidence>
<name>J0WZL0_9BIFI</name>
<gene>
    <name evidence="2" type="ORF">HMPREF9156_00884</name>
</gene>
<dbReference type="eggNOG" id="COG3255">
    <property type="taxonomic scope" value="Bacteria"/>
</dbReference>
<dbReference type="InterPro" id="IPR041629">
    <property type="entry name" value="SCP_3"/>
</dbReference>
<evidence type="ECO:0000313" key="2">
    <source>
        <dbReference type="EMBL" id="EJD65009.1"/>
    </source>
</evidence>
<dbReference type="STRING" id="857290.HMPREF9156_00884"/>
<comment type="caution">
    <text evidence="2">The sequence shown here is derived from an EMBL/GenBank/DDBJ whole genome shotgun (WGS) entry which is preliminary data.</text>
</comment>
<feature type="domain" description="Bacterial SCP orthologue" evidence="1">
    <location>
        <begin position="48"/>
        <end position="141"/>
    </location>
</feature>
<dbReference type="Proteomes" id="UP000006415">
    <property type="component" value="Unassembled WGS sequence"/>
</dbReference>
<proteinExistence type="predicted"/>
<organism evidence="2 3">
    <name type="scientific">Scardovia wiggsiae F0424</name>
    <dbReference type="NCBI Taxonomy" id="857290"/>
    <lineage>
        <taxon>Bacteria</taxon>
        <taxon>Bacillati</taxon>
        <taxon>Actinomycetota</taxon>
        <taxon>Actinomycetes</taxon>
        <taxon>Bifidobacteriales</taxon>
        <taxon>Bifidobacteriaceae</taxon>
        <taxon>Scardovia</taxon>
    </lineage>
</organism>
<dbReference type="EMBL" id="AGZS01000003">
    <property type="protein sequence ID" value="EJD65009.1"/>
    <property type="molecule type" value="Genomic_DNA"/>
</dbReference>
<dbReference type="HOGENOM" id="CLU_123202_0_0_11"/>
<reference evidence="2 3" key="1">
    <citation type="submission" date="2012-01" db="EMBL/GenBank/DDBJ databases">
        <title>The Genome Sequence of Scardovia wiggsiae F0424.</title>
        <authorList>
            <consortium name="The Broad Institute Genome Sequencing Platform"/>
            <person name="Earl A."/>
            <person name="Ward D."/>
            <person name="Feldgarden M."/>
            <person name="Gevers D."/>
            <person name="Izard J."/>
            <person name="Ganesan A."/>
            <person name="Baranova O.V."/>
            <person name="Blanton J.M."/>
            <person name="Tanner A.C."/>
            <person name="Mathney J."/>
            <person name="Dewhirst F.E."/>
            <person name="Young S.K."/>
            <person name="Zeng Q."/>
            <person name="Gargeya S."/>
            <person name="Fitzgerald M."/>
            <person name="Haas B."/>
            <person name="Abouelleil A."/>
            <person name="Alvarado L."/>
            <person name="Arachchi H.M."/>
            <person name="Berlin A."/>
            <person name="Chapman S.B."/>
            <person name="Gearin G."/>
            <person name="Goldberg J."/>
            <person name="Griggs A."/>
            <person name="Gujja S."/>
            <person name="Hansen M."/>
            <person name="Heiman D."/>
            <person name="Howarth C."/>
            <person name="Larimer J."/>
            <person name="Lui A."/>
            <person name="MacDonald P.J.P."/>
            <person name="McCowen C."/>
            <person name="Montmayeur A."/>
            <person name="Murphy C."/>
            <person name="Neiman D."/>
            <person name="Pearson M."/>
            <person name="Priest M."/>
            <person name="Roberts A."/>
            <person name="Saif S."/>
            <person name="Shea T."/>
            <person name="Sisk P."/>
            <person name="Stolte C."/>
            <person name="Sykes S."/>
            <person name="Wortman J."/>
            <person name="Nusbaum C."/>
            <person name="Birren B."/>
        </authorList>
    </citation>
    <scope>NUCLEOTIDE SEQUENCE [LARGE SCALE GENOMIC DNA]</scope>
    <source>
        <strain evidence="2 3">F0424</strain>
    </source>
</reference>
<dbReference type="Gene3D" id="3.30.1050.40">
    <property type="match status" value="1"/>
</dbReference>